<dbReference type="RefSeq" id="WP_069849442.1">
    <property type="nucleotide sequence ID" value="NZ_CP014859.1"/>
</dbReference>
<organism evidence="3 4">
    <name type="scientific">Actinoalloteichus hymeniacidonis</name>
    <dbReference type="NCBI Taxonomy" id="340345"/>
    <lineage>
        <taxon>Bacteria</taxon>
        <taxon>Bacillati</taxon>
        <taxon>Actinomycetota</taxon>
        <taxon>Actinomycetes</taxon>
        <taxon>Pseudonocardiales</taxon>
        <taxon>Pseudonocardiaceae</taxon>
        <taxon>Actinoalloteichus</taxon>
    </lineage>
</organism>
<keyword evidence="1" id="KW-0560">Oxidoreductase</keyword>
<dbReference type="KEGG" id="ahm:TL08_14000"/>
<dbReference type="SUPFAM" id="SSF50475">
    <property type="entry name" value="FMN-binding split barrel"/>
    <property type="match status" value="1"/>
</dbReference>
<reference evidence="4" key="1">
    <citation type="submission" date="2016-03" db="EMBL/GenBank/DDBJ databases">
        <title>Complete genome sequence of the type strain Actinoalloteichus hymeniacidonis DSM 45092.</title>
        <authorList>
            <person name="Schaffert L."/>
            <person name="Albersmeier A."/>
            <person name="Winkler A."/>
            <person name="Kalinowski J."/>
            <person name="Zotchev S."/>
            <person name="Ruckert C."/>
        </authorList>
    </citation>
    <scope>NUCLEOTIDE SEQUENCE [LARGE SCALE GENOMIC DNA]</scope>
    <source>
        <strain evidence="4">HPA177(T) (DSM 45092(T))</strain>
    </source>
</reference>
<dbReference type="Pfam" id="PF01243">
    <property type="entry name" value="PNPOx_N"/>
    <property type="match status" value="1"/>
</dbReference>
<dbReference type="EMBL" id="CP014859">
    <property type="protein sequence ID" value="AOS63614.1"/>
    <property type="molecule type" value="Genomic_DNA"/>
</dbReference>
<dbReference type="GO" id="GO:0016627">
    <property type="term" value="F:oxidoreductase activity, acting on the CH-CH group of donors"/>
    <property type="evidence" value="ECO:0007669"/>
    <property type="project" value="TreeGrafter"/>
</dbReference>
<proteinExistence type="predicted"/>
<evidence type="ECO:0000313" key="3">
    <source>
        <dbReference type="EMBL" id="AOS63614.1"/>
    </source>
</evidence>
<dbReference type="InterPro" id="IPR052019">
    <property type="entry name" value="F420H2_bilvrd_red/Heme_oxyg"/>
</dbReference>
<evidence type="ECO:0000259" key="2">
    <source>
        <dbReference type="Pfam" id="PF01243"/>
    </source>
</evidence>
<name>A0AAC9MYM2_9PSEU</name>
<dbReference type="PANTHER" id="PTHR35176">
    <property type="entry name" value="HEME OXYGENASE HI_0854-RELATED"/>
    <property type="match status" value="1"/>
</dbReference>
<evidence type="ECO:0000313" key="4">
    <source>
        <dbReference type="Proteomes" id="UP000095210"/>
    </source>
</evidence>
<protein>
    <submittedName>
        <fullName evidence="3">Pyridoxamine 5'-phosphate oxidase</fullName>
    </submittedName>
</protein>
<keyword evidence="4" id="KW-1185">Reference proteome</keyword>
<dbReference type="InterPro" id="IPR011576">
    <property type="entry name" value="Pyridox_Oxase_N"/>
</dbReference>
<dbReference type="PANTHER" id="PTHR35176:SF4">
    <property type="entry name" value="PYRIDOXAMINE 5'-PHOSPHATE OXIDASE-RELATED FMN-BINDING"/>
    <property type="match status" value="1"/>
</dbReference>
<dbReference type="Proteomes" id="UP000095210">
    <property type="component" value="Chromosome"/>
</dbReference>
<evidence type="ECO:0000256" key="1">
    <source>
        <dbReference type="ARBA" id="ARBA00023002"/>
    </source>
</evidence>
<sequence length="170" mass="18365">MTDTDRTGTLHAGFSSPDATAQPWSLVLETLAEAEVFWISTVRPDGQPHVTPLIAVWRDGALYFCTGGDEVKARNLAANPECVLTTGCNRMGSGFDVVVQGRAVSVTDEARLAVVAGDYESKYGWVFRVEDGRFVGASGNVAEVFEVRPVTVYGYGRGAQYSATSWRFSS</sequence>
<dbReference type="Gene3D" id="2.30.110.10">
    <property type="entry name" value="Electron Transport, Fmn-binding Protein, Chain A"/>
    <property type="match status" value="1"/>
</dbReference>
<gene>
    <name evidence="3" type="ORF">TL08_14000</name>
</gene>
<feature type="domain" description="Pyridoxamine 5'-phosphate oxidase N-terminal" evidence="2">
    <location>
        <begin position="29"/>
        <end position="152"/>
    </location>
</feature>
<dbReference type="GO" id="GO:0070967">
    <property type="term" value="F:coenzyme F420 binding"/>
    <property type="evidence" value="ECO:0007669"/>
    <property type="project" value="TreeGrafter"/>
</dbReference>
<dbReference type="InterPro" id="IPR012349">
    <property type="entry name" value="Split_barrel_FMN-bd"/>
</dbReference>
<accession>A0AAC9MYM2</accession>
<dbReference type="GO" id="GO:0005829">
    <property type="term" value="C:cytosol"/>
    <property type="evidence" value="ECO:0007669"/>
    <property type="project" value="TreeGrafter"/>
</dbReference>
<dbReference type="AlphaFoldDB" id="A0AAC9MYM2"/>